<evidence type="ECO:0000256" key="1">
    <source>
        <dbReference type="SAM" id="MobiDB-lite"/>
    </source>
</evidence>
<protein>
    <submittedName>
        <fullName evidence="3">Uncharacterized protein</fullName>
    </submittedName>
</protein>
<gene>
    <name evidence="3" type="ORF">DFH05DRAFT_1524736</name>
</gene>
<evidence type="ECO:0000256" key="2">
    <source>
        <dbReference type="SAM" id="Phobius"/>
    </source>
</evidence>
<dbReference type="AlphaFoldDB" id="A0A9W8P1R2"/>
<keyword evidence="2" id="KW-0472">Membrane</keyword>
<feature type="region of interest" description="Disordered" evidence="1">
    <location>
        <begin position="65"/>
        <end position="146"/>
    </location>
</feature>
<keyword evidence="2" id="KW-1133">Transmembrane helix</keyword>
<name>A0A9W8P1R2_9AGAR</name>
<feature type="transmembrane region" description="Helical" evidence="2">
    <location>
        <begin position="23"/>
        <end position="46"/>
    </location>
</feature>
<accession>A0A9W8P1R2</accession>
<organism evidence="3 4">
    <name type="scientific">Lentinula detonsa</name>
    <dbReference type="NCBI Taxonomy" id="2804962"/>
    <lineage>
        <taxon>Eukaryota</taxon>
        <taxon>Fungi</taxon>
        <taxon>Dikarya</taxon>
        <taxon>Basidiomycota</taxon>
        <taxon>Agaricomycotina</taxon>
        <taxon>Agaricomycetes</taxon>
        <taxon>Agaricomycetidae</taxon>
        <taxon>Agaricales</taxon>
        <taxon>Marasmiineae</taxon>
        <taxon>Omphalotaceae</taxon>
        <taxon>Lentinula</taxon>
    </lineage>
</organism>
<reference evidence="3 4" key="1">
    <citation type="journal article" date="2023" name="Proc. Natl. Acad. Sci. U.S.A.">
        <title>A global phylogenomic analysis of the shiitake genus Lentinula.</title>
        <authorList>
            <person name="Sierra-Patev S."/>
            <person name="Min B."/>
            <person name="Naranjo-Ortiz M."/>
            <person name="Looney B."/>
            <person name="Konkel Z."/>
            <person name="Slot J.C."/>
            <person name="Sakamoto Y."/>
            <person name="Steenwyk J.L."/>
            <person name="Rokas A."/>
            <person name="Carro J."/>
            <person name="Camarero S."/>
            <person name="Ferreira P."/>
            <person name="Molpeceres G."/>
            <person name="Ruiz-Duenas F.J."/>
            <person name="Serrano A."/>
            <person name="Henrissat B."/>
            <person name="Drula E."/>
            <person name="Hughes K.W."/>
            <person name="Mata J.L."/>
            <person name="Ishikawa N.K."/>
            <person name="Vargas-Isla R."/>
            <person name="Ushijima S."/>
            <person name="Smith C.A."/>
            <person name="Donoghue J."/>
            <person name="Ahrendt S."/>
            <person name="Andreopoulos W."/>
            <person name="He G."/>
            <person name="LaButti K."/>
            <person name="Lipzen A."/>
            <person name="Ng V."/>
            <person name="Riley R."/>
            <person name="Sandor L."/>
            <person name="Barry K."/>
            <person name="Martinez A.T."/>
            <person name="Xiao Y."/>
            <person name="Gibbons J.G."/>
            <person name="Terashima K."/>
            <person name="Grigoriev I.V."/>
            <person name="Hibbett D."/>
        </authorList>
    </citation>
    <scope>NUCLEOTIDE SEQUENCE [LARGE SCALE GENOMIC DNA]</scope>
    <source>
        <strain evidence="3 4">TFB7810</strain>
    </source>
</reference>
<sequence>MASSNNDTQQMLLKTDESDNLGISWEIGVIIGIIIIILAIVAAAIFQRRRRQRLALLLAEDLEKTQDRRDSTHAPFTRSLSATLNESHEPRKSTKDVPGLFASTISKPLPSASSALSSKRSSRMEYYAEQPSKTPPPPNYYWDHRS</sequence>
<proteinExistence type="predicted"/>
<evidence type="ECO:0000313" key="3">
    <source>
        <dbReference type="EMBL" id="KAJ3745093.1"/>
    </source>
</evidence>
<keyword evidence="2" id="KW-0812">Transmembrane</keyword>
<dbReference type="Proteomes" id="UP001142393">
    <property type="component" value="Unassembled WGS sequence"/>
</dbReference>
<keyword evidence="4" id="KW-1185">Reference proteome</keyword>
<evidence type="ECO:0000313" key="4">
    <source>
        <dbReference type="Proteomes" id="UP001142393"/>
    </source>
</evidence>
<feature type="compositionally biased region" description="Low complexity" evidence="1">
    <location>
        <begin position="106"/>
        <end position="119"/>
    </location>
</feature>
<comment type="caution">
    <text evidence="3">The sequence shown here is derived from an EMBL/GenBank/DDBJ whole genome shotgun (WGS) entry which is preliminary data.</text>
</comment>
<dbReference type="EMBL" id="JANVFU010000006">
    <property type="protein sequence ID" value="KAJ3745093.1"/>
    <property type="molecule type" value="Genomic_DNA"/>
</dbReference>
<feature type="compositionally biased region" description="Basic and acidic residues" evidence="1">
    <location>
        <begin position="86"/>
        <end position="95"/>
    </location>
</feature>